<dbReference type="AlphaFoldDB" id="B2II01"/>
<keyword evidence="1" id="KW-0378">Hydrolase</keyword>
<dbReference type="SUPFAM" id="SSF56784">
    <property type="entry name" value="HAD-like"/>
    <property type="match status" value="1"/>
</dbReference>
<dbReference type="RefSeq" id="WP_012383941.1">
    <property type="nucleotide sequence ID" value="NC_010581.1"/>
</dbReference>
<dbReference type="GO" id="GO:0016787">
    <property type="term" value="F:hydrolase activity"/>
    <property type="evidence" value="ECO:0007669"/>
    <property type="project" value="UniProtKB-KW"/>
</dbReference>
<name>B2II01_BEII9</name>
<dbReference type="SFLD" id="SFLDG01129">
    <property type="entry name" value="C1.5:_HAD__Beta-PGM__Phosphata"/>
    <property type="match status" value="1"/>
</dbReference>
<gene>
    <name evidence="1" type="ordered locus">Bind_0935</name>
</gene>
<proteinExistence type="predicted"/>
<dbReference type="PANTHER" id="PTHR18901">
    <property type="entry name" value="2-DEOXYGLUCOSE-6-PHOSPHATE PHOSPHATASE 2"/>
    <property type="match status" value="1"/>
</dbReference>
<reference evidence="1 2" key="2">
    <citation type="journal article" date="2010" name="J. Bacteriol.">
        <title>Complete genome sequence of Beijerinckia indica subsp. indica.</title>
        <authorList>
            <person name="Tamas I."/>
            <person name="Dedysh S.N."/>
            <person name="Liesack W."/>
            <person name="Stott M.B."/>
            <person name="Alam M."/>
            <person name="Murrell J.C."/>
            <person name="Dunfield P.F."/>
        </authorList>
    </citation>
    <scope>NUCLEOTIDE SEQUENCE [LARGE SCALE GENOMIC DNA]</scope>
    <source>
        <strain evidence="2">ATCC 9039 / DSM 1715 / NCIMB 8712</strain>
    </source>
</reference>
<dbReference type="Gene3D" id="1.10.150.240">
    <property type="entry name" value="Putative phosphatase, domain 2"/>
    <property type="match status" value="1"/>
</dbReference>
<dbReference type="InterPro" id="IPR023214">
    <property type="entry name" value="HAD_sf"/>
</dbReference>
<dbReference type="InterPro" id="IPR036412">
    <property type="entry name" value="HAD-like_sf"/>
</dbReference>
<evidence type="ECO:0000313" key="1">
    <source>
        <dbReference type="EMBL" id="ACB94584.1"/>
    </source>
</evidence>
<dbReference type="InterPro" id="IPR006439">
    <property type="entry name" value="HAD-SF_hydro_IA"/>
</dbReference>
<dbReference type="Gene3D" id="3.40.50.1000">
    <property type="entry name" value="HAD superfamily/HAD-like"/>
    <property type="match status" value="1"/>
</dbReference>
<dbReference type="NCBIfam" id="TIGR01509">
    <property type="entry name" value="HAD-SF-IA-v3"/>
    <property type="match status" value="1"/>
</dbReference>
<dbReference type="PANTHER" id="PTHR18901:SF38">
    <property type="entry name" value="PSEUDOURIDINE-5'-PHOSPHATASE"/>
    <property type="match status" value="1"/>
</dbReference>
<dbReference type="SFLD" id="SFLDS00003">
    <property type="entry name" value="Haloacid_Dehalogenase"/>
    <property type="match status" value="1"/>
</dbReference>
<dbReference type="KEGG" id="bid:Bind_0935"/>
<dbReference type="InterPro" id="IPR041492">
    <property type="entry name" value="HAD_2"/>
</dbReference>
<accession>B2II01</accession>
<dbReference type="Proteomes" id="UP000001695">
    <property type="component" value="Chromosome"/>
</dbReference>
<organism evidence="1 2">
    <name type="scientific">Beijerinckia indica subsp. indica (strain ATCC 9039 / DSM 1715 / NCIMB 8712)</name>
    <dbReference type="NCBI Taxonomy" id="395963"/>
    <lineage>
        <taxon>Bacteria</taxon>
        <taxon>Pseudomonadati</taxon>
        <taxon>Pseudomonadota</taxon>
        <taxon>Alphaproteobacteria</taxon>
        <taxon>Hyphomicrobiales</taxon>
        <taxon>Beijerinckiaceae</taxon>
        <taxon>Beijerinckia</taxon>
    </lineage>
</organism>
<dbReference type="STRING" id="395963.Bind_0935"/>
<reference evidence="2" key="1">
    <citation type="submission" date="2008-03" db="EMBL/GenBank/DDBJ databases">
        <title>Complete sequence of chromosome of Beijerinckia indica subsp. indica ATCC 9039.</title>
        <authorList>
            <consortium name="US DOE Joint Genome Institute"/>
            <person name="Copeland A."/>
            <person name="Lucas S."/>
            <person name="Lapidus A."/>
            <person name="Glavina del Rio T."/>
            <person name="Dalin E."/>
            <person name="Tice H."/>
            <person name="Bruce D."/>
            <person name="Goodwin L."/>
            <person name="Pitluck S."/>
            <person name="LaButti K."/>
            <person name="Schmutz J."/>
            <person name="Larimer F."/>
            <person name="Land M."/>
            <person name="Hauser L."/>
            <person name="Kyrpides N."/>
            <person name="Mikhailova N."/>
            <person name="Dunfield P.F."/>
            <person name="Dedysh S.N."/>
            <person name="Liesack W."/>
            <person name="Saw J.H."/>
            <person name="Alam M."/>
            <person name="Chen Y."/>
            <person name="Murrell J.C."/>
            <person name="Richardson P."/>
        </authorList>
    </citation>
    <scope>NUCLEOTIDE SEQUENCE [LARGE SCALE GENOMIC DNA]</scope>
    <source>
        <strain evidence="2">ATCC 9039 / DSM 1715 / NCIMB 8712</strain>
    </source>
</reference>
<dbReference type="InterPro" id="IPR023198">
    <property type="entry name" value="PGP-like_dom2"/>
</dbReference>
<dbReference type="eggNOG" id="COG0637">
    <property type="taxonomic scope" value="Bacteria"/>
</dbReference>
<dbReference type="PRINTS" id="PR00413">
    <property type="entry name" value="HADHALOGNASE"/>
</dbReference>
<keyword evidence="2" id="KW-1185">Reference proteome</keyword>
<evidence type="ECO:0000313" key="2">
    <source>
        <dbReference type="Proteomes" id="UP000001695"/>
    </source>
</evidence>
<dbReference type="SFLD" id="SFLDG01135">
    <property type="entry name" value="C1.5.6:_HAD__Beta-PGM__Phospha"/>
    <property type="match status" value="1"/>
</dbReference>
<dbReference type="Pfam" id="PF13419">
    <property type="entry name" value="HAD_2"/>
    <property type="match status" value="1"/>
</dbReference>
<sequence>MTASEQTWVAPQSVIFDMDGLLIDSESLAMKALNKAGEEMGYDTPFSFCQAMIGVPIDRCRSLVAERFGEDFPLDLYFATSDKHFTSLVEAGHLQLKAGVENLLGALEEQGISKAVATSSSRRKADHHLELIGIRERFSAIITRDDVQRGKPDPDPFLRAAEALQTPPERCLVLEDSHNGVRAAHAAGMRVIMVPDLLGPTDEMLEKVFMVADDLNVVAELIRSSVPETAPATKQ</sequence>
<dbReference type="EMBL" id="CP001016">
    <property type="protein sequence ID" value="ACB94584.1"/>
    <property type="molecule type" value="Genomic_DNA"/>
</dbReference>
<dbReference type="HOGENOM" id="CLU_045011_13_3_5"/>
<protein>
    <submittedName>
        <fullName evidence="1">HAD-superfamily hydrolase, subfamily IA, variant 3</fullName>
    </submittedName>
</protein>